<organism evidence="2 3">
    <name type="scientific">Desulfitobacterium metallireducens DSM 15288</name>
    <dbReference type="NCBI Taxonomy" id="871968"/>
    <lineage>
        <taxon>Bacteria</taxon>
        <taxon>Bacillati</taxon>
        <taxon>Bacillota</taxon>
        <taxon>Clostridia</taxon>
        <taxon>Eubacteriales</taxon>
        <taxon>Desulfitobacteriaceae</taxon>
        <taxon>Desulfitobacterium</taxon>
    </lineage>
</organism>
<dbReference type="RefSeq" id="WP_006715404.1">
    <property type="nucleotide sequence ID" value="NZ_CP007032.1"/>
</dbReference>
<accession>W0E7S2</accession>
<evidence type="ECO:0000256" key="1">
    <source>
        <dbReference type="SAM" id="Phobius"/>
    </source>
</evidence>
<gene>
    <name evidence="2" type="ORF">DESME_07395</name>
</gene>
<sequence>MAKIIAINRKYLTLTLSALLICFIGIAGVTLWKTANASTTKTNMVPEVKMLGLAVEPASLTQDLTYGSVTLKGSQVITSKTFDFIVTVQNTTGQTMSNIPVELEVSLIGDEKQKVSKLGNLPSLEPGATARVAFRQVKALGDAQGKSATAGQHKITLRVKPNAAGGVNQVTEATFYFNVDTAAKAPKSANSAAKSN</sequence>
<dbReference type="Proteomes" id="UP000010847">
    <property type="component" value="Chromosome"/>
</dbReference>
<protein>
    <recommendedName>
        <fullName evidence="4">DUF11 domain-containing protein</fullName>
    </recommendedName>
</protein>
<feature type="transmembrane region" description="Helical" evidence="1">
    <location>
        <begin position="12"/>
        <end position="32"/>
    </location>
</feature>
<keyword evidence="1" id="KW-0812">Transmembrane</keyword>
<evidence type="ECO:0008006" key="4">
    <source>
        <dbReference type="Google" id="ProtNLM"/>
    </source>
</evidence>
<keyword evidence="1" id="KW-0472">Membrane</keyword>
<dbReference type="eggNOG" id="ENOG5032RFR">
    <property type="taxonomic scope" value="Bacteria"/>
</dbReference>
<dbReference type="Gene3D" id="2.60.40.10">
    <property type="entry name" value="Immunoglobulins"/>
    <property type="match status" value="1"/>
</dbReference>
<reference evidence="2 3" key="1">
    <citation type="submission" date="2013-12" db="EMBL/GenBank/DDBJ databases">
        <authorList>
            <consortium name="DOE Joint Genome Institute"/>
            <person name="Smidt H."/>
            <person name="Huntemann M."/>
            <person name="Han J."/>
            <person name="Chen A."/>
            <person name="Kyrpides N."/>
            <person name="Mavromatis K."/>
            <person name="Markowitz V."/>
            <person name="Palaniappan K."/>
            <person name="Ivanova N."/>
            <person name="Schaumberg A."/>
            <person name="Pati A."/>
            <person name="Liolios K."/>
            <person name="Nordberg H.P."/>
            <person name="Cantor M.N."/>
            <person name="Hua S.X."/>
            <person name="Woyke T."/>
        </authorList>
    </citation>
    <scope>NUCLEOTIDE SEQUENCE [LARGE SCALE GENOMIC DNA]</scope>
    <source>
        <strain evidence="3">DSM 15288</strain>
    </source>
</reference>
<name>W0E7S2_9FIRM</name>
<evidence type="ECO:0000313" key="3">
    <source>
        <dbReference type="Proteomes" id="UP000010847"/>
    </source>
</evidence>
<dbReference type="STRING" id="871968.DESME_07395"/>
<dbReference type="OrthoDB" id="1795742at2"/>
<dbReference type="InterPro" id="IPR013783">
    <property type="entry name" value="Ig-like_fold"/>
</dbReference>
<proteinExistence type="predicted"/>
<keyword evidence="1" id="KW-1133">Transmembrane helix</keyword>
<dbReference type="KEGG" id="dmt:DESME_07395"/>
<dbReference type="EMBL" id="CP007032">
    <property type="protein sequence ID" value="AHF06910.1"/>
    <property type="molecule type" value="Genomic_DNA"/>
</dbReference>
<evidence type="ECO:0000313" key="2">
    <source>
        <dbReference type="EMBL" id="AHF06910.1"/>
    </source>
</evidence>
<dbReference type="AlphaFoldDB" id="W0E7S2"/>
<dbReference type="HOGENOM" id="CLU_1413133_0_0_9"/>
<keyword evidence="3" id="KW-1185">Reference proteome</keyword>